<keyword evidence="8" id="KW-0010">Activator</keyword>
<dbReference type="Proteomes" id="UP000029120">
    <property type="component" value="Chromosome 8"/>
</dbReference>
<evidence type="ECO:0000256" key="4">
    <source>
        <dbReference type="ARBA" id="ARBA00022723"/>
    </source>
</evidence>
<evidence type="ECO:0000256" key="11">
    <source>
        <dbReference type="SAM" id="MobiDB-lite"/>
    </source>
</evidence>
<evidence type="ECO:0000256" key="3">
    <source>
        <dbReference type="ARBA" id="ARBA00022473"/>
    </source>
</evidence>
<evidence type="ECO:0000256" key="10">
    <source>
        <dbReference type="ARBA" id="ARBA00023294"/>
    </source>
</evidence>
<dbReference type="AlphaFoldDB" id="A0A087GEK4"/>
<keyword evidence="6" id="KW-0073">Auxin biosynthesis</keyword>
<dbReference type="GO" id="GO:0009938">
    <property type="term" value="P:negative regulation of gibberellic acid mediated signaling pathway"/>
    <property type="evidence" value="ECO:0007669"/>
    <property type="project" value="EnsemblPlants"/>
</dbReference>
<comment type="similarity">
    <text evidence="2">Belongs to the SHI protein family.</text>
</comment>
<protein>
    <submittedName>
        <fullName evidence="12">Uncharacterized protein</fullName>
    </submittedName>
</protein>
<keyword evidence="7" id="KW-0238">DNA-binding</keyword>
<dbReference type="GO" id="GO:0005634">
    <property type="term" value="C:nucleus"/>
    <property type="evidence" value="ECO:0007669"/>
    <property type="project" value="UniProtKB-SubCell"/>
</dbReference>
<evidence type="ECO:0000256" key="6">
    <source>
        <dbReference type="ARBA" id="ARBA00023070"/>
    </source>
</evidence>
<reference evidence="13" key="1">
    <citation type="journal article" date="2015" name="Nat. Plants">
        <title>Genome expansion of Arabis alpina linked with retrotransposition and reduced symmetric DNA methylation.</title>
        <authorList>
            <person name="Willing E.M."/>
            <person name="Rawat V."/>
            <person name="Mandakova T."/>
            <person name="Maumus F."/>
            <person name="James G.V."/>
            <person name="Nordstroem K.J."/>
            <person name="Becker C."/>
            <person name="Warthmann N."/>
            <person name="Chica C."/>
            <person name="Szarzynska B."/>
            <person name="Zytnicki M."/>
            <person name="Albani M.C."/>
            <person name="Kiefer C."/>
            <person name="Bergonzi S."/>
            <person name="Castaings L."/>
            <person name="Mateos J.L."/>
            <person name="Berns M.C."/>
            <person name="Bujdoso N."/>
            <person name="Piofczyk T."/>
            <person name="de Lorenzo L."/>
            <person name="Barrero-Sicilia C."/>
            <person name="Mateos I."/>
            <person name="Piednoel M."/>
            <person name="Hagmann J."/>
            <person name="Chen-Min-Tao R."/>
            <person name="Iglesias-Fernandez R."/>
            <person name="Schuster S.C."/>
            <person name="Alonso-Blanco C."/>
            <person name="Roudier F."/>
            <person name="Carbonero P."/>
            <person name="Paz-Ares J."/>
            <person name="Davis S.J."/>
            <person name="Pecinka A."/>
            <person name="Quesneville H."/>
            <person name="Colot V."/>
            <person name="Lysak M.A."/>
            <person name="Weigel D."/>
            <person name="Coupland G."/>
            <person name="Schneeberger K."/>
        </authorList>
    </citation>
    <scope>NUCLEOTIDE SEQUENCE [LARGE SCALE GENOMIC DNA]</scope>
    <source>
        <strain evidence="13">cv. Pajares</strain>
    </source>
</reference>
<evidence type="ECO:0000256" key="5">
    <source>
        <dbReference type="ARBA" id="ARBA00022833"/>
    </source>
</evidence>
<feature type="compositionally biased region" description="Polar residues" evidence="11">
    <location>
        <begin position="24"/>
        <end position="33"/>
    </location>
</feature>
<dbReference type="PANTHER" id="PTHR31604">
    <property type="entry name" value="PROTEIN LATERAL ROOT PRIMORDIUM 1"/>
    <property type="match status" value="1"/>
</dbReference>
<keyword evidence="10" id="KW-0927">Auxin signaling pathway</keyword>
<feature type="region of interest" description="Disordered" evidence="11">
    <location>
        <begin position="172"/>
        <end position="205"/>
    </location>
</feature>
<keyword evidence="5" id="KW-0862">Zinc</keyword>
<dbReference type="GO" id="GO:0048653">
    <property type="term" value="P:anther development"/>
    <property type="evidence" value="ECO:0007669"/>
    <property type="project" value="EnsemblPlants"/>
</dbReference>
<dbReference type="Pfam" id="PF05142">
    <property type="entry name" value="DUF702"/>
    <property type="match status" value="1"/>
</dbReference>
<dbReference type="GO" id="GO:0046982">
    <property type="term" value="F:protein heterodimerization activity"/>
    <property type="evidence" value="ECO:0007669"/>
    <property type="project" value="EnsemblPlants"/>
</dbReference>
<keyword evidence="13" id="KW-1185">Reference proteome</keyword>
<dbReference type="eggNOG" id="ENOG502QQ15">
    <property type="taxonomic scope" value="Eukaryota"/>
</dbReference>
<proteinExistence type="inferred from homology"/>
<evidence type="ECO:0000256" key="9">
    <source>
        <dbReference type="ARBA" id="ARBA00023242"/>
    </source>
</evidence>
<dbReference type="PANTHER" id="PTHR31604:SF4">
    <property type="entry name" value="PROTEIN SHORT INTERNODES"/>
    <property type="match status" value="1"/>
</dbReference>
<name>A0A087GEK4_ARAAL</name>
<dbReference type="EMBL" id="CM002876">
    <property type="protein sequence ID" value="KFK28306.1"/>
    <property type="molecule type" value="Genomic_DNA"/>
</dbReference>
<dbReference type="GO" id="GO:0009734">
    <property type="term" value="P:auxin-activated signaling pathway"/>
    <property type="evidence" value="ECO:0007669"/>
    <property type="project" value="UniProtKB-KW"/>
</dbReference>
<evidence type="ECO:0000313" key="13">
    <source>
        <dbReference type="Proteomes" id="UP000029120"/>
    </source>
</evidence>
<dbReference type="GO" id="GO:0009555">
    <property type="term" value="P:pollen development"/>
    <property type="evidence" value="ECO:0007669"/>
    <property type="project" value="EnsemblPlants"/>
</dbReference>
<keyword evidence="4" id="KW-0479">Metal-binding</keyword>
<dbReference type="GO" id="GO:0046872">
    <property type="term" value="F:metal ion binding"/>
    <property type="evidence" value="ECO:0007669"/>
    <property type="project" value="UniProtKB-KW"/>
</dbReference>
<evidence type="ECO:0000256" key="8">
    <source>
        <dbReference type="ARBA" id="ARBA00023159"/>
    </source>
</evidence>
<sequence>MASFFSLGNGGGGRGGSNHEHHTPNTSNPSPSAAESWLWCRNPNPNANANANPNAAGGGDIASSYKGSLELWQHPNNQDIIYQQQQQQQRLDLYTSAAGLGVGPSNRSLIETSAAALMMMRSDSGSGGPSCQDCGNQAKKDCSHMRCRTCCKSRGLECATHVKSTWVPAAKRRERQQQLASGQQQTQTPCESVPKRQREHIPARSTSLVCTRIPSNNNSGLDVGNFPPEVSSPAVFRCVRVSSVDDGEDEYAYKTAVSIGGHVFKGILYDQGPVTERTSSGGGLNLITTGPSASSSSPNLSCNNGVVGSTSDHYIDPASLSYPTPINSFVTGTHFFSNPGS</sequence>
<feature type="compositionally biased region" description="Basic and acidic residues" evidence="11">
    <location>
        <begin position="193"/>
        <end position="202"/>
    </location>
</feature>
<dbReference type="InterPro" id="IPR006510">
    <property type="entry name" value="Znf_LRP1"/>
</dbReference>
<dbReference type="InterPro" id="IPR006511">
    <property type="entry name" value="SHI_C"/>
</dbReference>
<keyword evidence="9" id="KW-0539">Nucleus</keyword>
<accession>A0A087GEK4</accession>
<dbReference type="NCBIfam" id="TIGR01624">
    <property type="entry name" value="LRP1_Cterm"/>
    <property type="match status" value="1"/>
</dbReference>
<feature type="compositionally biased region" description="Low complexity" evidence="11">
    <location>
        <begin position="177"/>
        <end position="187"/>
    </location>
</feature>
<evidence type="ECO:0000256" key="7">
    <source>
        <dbReference type="ARBA" id="ARBA00023125"/>
    </source>
</evidence>
<evidence type="ECO:0000256" key="2">
    <source>
        <dbReference type="ARBA" id="ARBA00006911"/>
    </source>
</evidence>
<comment type="subcellular location">
    <subcellularLocation>
        <location evidence="1">Nucleus</location>
    </subcellularLocation>
</comment>
<feature type="region of interest" description="Disordered" evidence="11">
    <location>
        <begin position="1"/>
        <end position="59"/>
    </location>
</feature>
<gene>
    <name evidence="12" type="ordered locus">AALP_Aa8g499400</name>
</gene>
<keyword evidence="3" id="KW-0217">Developmental protein</keyword>
<feature type="compositionally biased region" description="Low complexity" evidence="11">
    <location>
        <begin position="42"/>
        <end position="55"/>
    </location>
</feature>
<dbReference type="GO" id="GO:0009851">
    <property type="term" value="P:auxin biosynthetic process"/>
    <property type="evidence" value="ECO:0007669"/>
    <property type="project" value="UniProtKB-KW"/>
</dbReference>
<dbReference type="OMA" id="CTHNTLG"/>
<dbReference type="NCBIfam" id="TIGR01623">
    <property type="entry name" value="put_zinc_LRP1"/>
    <property type="match status" value="1"/>
</dbReference>
<dbReference type="GO" id="GO:0045893">
    <property type="term" value="P:positive regulation of DNA-templated transcription"/>
    <property type="evidence" value="ECO:0007669"/>
    <property type="project" value="TreeGrafter"/>
</dbReference>
<evidence type="ECO:0000256" key="1">
    <source>
        <dbReference type="ARBA" id="ARBA00004123"/>
    </source>
</evidence>
<dbReference type="InterPro" id="IPR007818">
    <property type="entry name" value="SHI"/>
</dbReference>
<dbReference type="OrthoDB" id="692274at2759"/>
<evidence type="ECO:0000313" key="12">
    <source>
        <dbReference type="EMBL" id="KFK28306.1"/>
    </source>
</evidence>
<dbReference type="GO" id="GO:0009739">
    <property type="term" value="P:response to gibberellin"/>
    <property type="evidence" value="ECO:0007669"/>
    <property type="project" value="EnsemblPlants"/>
</dbReference>
<organism evidence="12 13">
    <name type="scientific">Arabis alpina</name>
    <name type="common">Alpine rock-cress</name>
    <dbReference type="NCBI Taxonomy" id="50452"/>
    <lineage>
        <taxon>Eukaryota</taxon>
        <taxon>Viridiplantae</taxon>
        <taxon>Streptophyta</taxon>
        <taxon>Embryophyta</taxon>
        <taxon>Tracheophyta</taxon>
        <taxon>Spermatophyta</taxon>
        <taxon>Magnoliopsida</taxon>
        <taxon>eudicotyledons</taxon>
        <taxon>Gunneridae</taxon>
        <taxon>Pentapetalae</taxon>
        <taxon>rosids</taxon>
        <taxon>malvids</taxon>
        <taxon>Brassicales</taxon>
        <taxon>Brassicaceae</taxon>
        <taxon>Arabideae</taxon>
        <taxon>Arabis</taxon>
    </lineage>
</organism>
<dbReference type="Gramene" id="KFK28306">
    <property type="protein sequence ID" value="KFK28306"/>
    <property type="gene ID" value="AALP_AA8G499400"/>
</dbReference>
<dbReference type="GO" id="GO:0000976">
    <property type="term" value="F:transcription cis-regulatory region binding"/>
    <property type="evidence" value="ECO:0007669"/>
    <property type="project" value="EnsemblPlants"/>
</dbReference>
<dbReference type="GO" id="GO:0003700">
    <property type="term" value="F:DNA-binding transcription factor activity"/>
    <property type="evidence" value="ECO:0007669"/>
    <property type="project" value="InterPro"/>
</dbReference>